<keyword evidence="9" id="KW-0472">Membrane</keyword>
<evidence type="ECO:0000256" key="7">
    <source>
        <dbReference type="ARBA" id="ARBA00023128"/>
    </source>
</evidence>
<comment type="caution">
    <text evidence="10">The sequence shown here is derived from an EMBL/GenBank/DDBJ whole genome shotgun (WGS) entry which is preliminary data.</text>
</comment>
<dbReference type="EMBL" id="CACRXK020020304">
    <property type="protein sequence ID" value="CAB4034656.1"/>
    <property type="molecule type" value="Genomic_DNA"/>
</dbReference>
<evidence type="ECO:0000256" key="3">
    <source>
        <dbReference type="ARBA" id="ARBA00022448"/>
    </source>
</evidence>
<protein>
    <recommendedName>
        <fullName evidence="9">NADH dehydrogenase [ubiquinone] 1 alpha subcomplex subunit 8</fullName>
    </recommendedName>
</protein>
<gene>
    <name evidence="10" type="ORF">PACLA_8A078487</name>
</gene>
<evidence type="ECO:0000256" key="5">
    <source>
        <dbReference type="ARBA" id="ARBA00022737"/>
    </source>
</evidence>
<dbReference type="OrthoDB" id="276296at2759"/>
<comment type="function">
    <text evidence="1 9">Accessory subunit of the mitochondrial membrane respiratory chain NADH dehydrogenase (Complex I), that is believed not to be involved in catalysis. Complex I functions in the transfer of electrons from NADH to the respiratory chain. The immediate electron acceptor for the enzyme is believed to be ubiquinone.</text>
</comment>
<dbReference type="PIRSF" id="PIRSF017016">
    <property type="entry name" value="NDUA8"/>
    <property type="match status" value="1"/>
</dbReference>
<keyword evidence="4 9" id="KW-0679">Respiratory chain</keyword>
<evidence type="ECO:0000313" key="11">
    <source>
        <dbReference type="Proteomes" id="UP001152795"/>
    </source>
</evidence>
<evidence type="ECO:0000313" key="10">
    <source>
        <dbReference type="EMBL" id="CAB4034656.1"/>
    </source>
</evidence>
<dbReference type="PANTHER" id="PTHR13344:SF0">
    <property type="entry name" value="NADH DEHYDROGENASE [UBIQUINONE] 1 ALPHA SUBCOMPLEX SUBUNIT 8"/>
    <property type="match status" value="1"/>
</dbReference>
<name>A0A6S7JPT0_PARCT</name>
<keyword evidence="7 9" id="KW-0496">Mitochondrion</keyword>
<organism evidence="10 11">
    <name type="scientific">Paramuricea clavata</name>
    <name type="common">Red gorgonian</name>
    <name type="synonym">Violescent sea-whip</name>
    <dbReference type="NCBI Taxonomy" id="317549"/>
    <lineage>
        <taxon>Eukaryota</taxon>
        <taxon>Metazoa</taxon>
        <taxon>Cnidaria</taxon>
        <taxon>Anthozoa</taxon>
        <taxon>Octocorallia</taxon>
        <taxon>Malacalcyonacea</taxon>
        <taxon>Plexauridae</taxon>
        <taxon>Paramuricea</taxon>
    </lineage>
</organism>
<dbReference type="PANTHER" id="PTHR13344">
    <property type="entry name" value="NADH-UBIQUINONE OXIDOREDUCTASE"/>
    <property type="match status" value="1"/>
</dbReference>
<keyword evidence="9" id="KW-0999">Mitochondrion inner membrane</keyword>
<keyword evidence="3 9" id="KW-0813">Transport</keyword>
<evidence type="ECO:0000256" key="9">
    <source>
        <dbReference type="PIRNR" id="PIRNR017016"/>
    </source>
</evidence>
<accession>A0A6S7JPT0</accession>
<dbReference type="GO" id="GO:0006120">
    <property type="term" value="P:mitochondrial electron transport, NADH to ubiquinone"/>
    <property type="evidence" value="ECO:0007669"/>
    <property type="project" value="InterPro"/>
</dbReference>
<keyword evidence="6 9" id="KW-0249">Electron transport</keyword>
<dbReference type="InterPro" id="IPR016680">
    <property type="entry name" value="NDUFA8"/>
</dbReference>
<keyword evidence="5" id="KW-0677">Repeat</keyword>
<keyword evidence="8" id="KW-1015">Disulfide bond</keyword>
<dbReference type="AlphaFoldDB" id="A0A6S7JPT0"/>
<evidence type="ECO:0000256" key="1">
    <source>
        <dbReference type="ARBA" id="ARBA00003195"/>
    </source>
</evidence>
<keyword evidence="11" id="KW-1185">Reference proteome</keyword>
<evidence type="ECO:0000256" key="2">
    <source>
        <dbReference type="ARBA" id="ARBA00010705"/>
    </source>
</evidence>
<proteinExistence type="inferred from homology"/>
<dbReference type="Proteomes" id="UP001152795">
    <property type="component" value="Unassembled WGS sequence"/>
</dbReference>
<dbReference type="PROSITE" id="PS51808">
    <property type="entry name" value="CHCH"/>
    <property type="match status" value="2"/>
</dbReference>
<comment type="similarity">
    <text evidence="2 9">Belongs to the complex I NDUFA8 subunit family.</text>
</comment>
<reference evidence="10" key="1">
    <citation type="submission" date="2020-04" db="EMBL/GenBank/DDBJ databases">
        <authorList>
            <person name="Alioto T."/>
            <person name="Alioto T."/>
            <person name="Gomez Garrido J."/>
        </authorList>
    </citation>
    <scope>NUCLEOTIDE SEQUENCE</scope>
    <source>
        <strain evidence="10">A484AB</strain>
    </source>
</reference>
<evidence type="ECO:0000256" key="6">
    <source>
        <dbReference type="ARBA" id="ARBA00022982"/>
    </source>
</evidence>
<dbReference type="GO" id="GO:0005743">
    <property type="term" value="C:mitochondrial inner membrane"/>
    <property type="evidence" value="ECO:0007669"/>
    <property type="project" value="UniProtKB-SubCell"/>
</dbReference>
<evidence type="ECO:0000256" key="8">
    <source>
        <dbReference type="ARBA" id="ARBA00023157"/>
    </source>
</evidence>
<evidence type="ECO:0000256" key="4">
    <source>
        <dbReference type="ARBA" id="ARBA00022660"/>
    </source>
</evidence>
<sequence length="126" mass="14564">MSKQVENVADEELNVEELAVTSAVLMAGAHHLGKQCEQDFKKFMACRYDTRDPRKCLEEGRKVTSCALQFFKTVKANCNDEFAKYWTCLDHNNQEFGHCRKPQGFYDSCLLDKLGWKTEQPVHLKL</sequence>
<comment type="subcellular location">
    <subcellularLocation>
        <location evidence="9">Mitochondrion inner membrane</location>
    </subcellularLocation>
</comment>